<accession>A0AAC9AMS0</accession>
<keyword evidence="1" id="KW-0862">Zinc</keyword>
<protein>
    <recommendedName>
        <fullName evidence="7">GlcNAc-PI de-N-acetylase</fullName>
    </recommendedName>
</protein>
<reference evidence="4 6" key="1">
    <citation type="journal article" date="2016" name="Plant Dis.">
        <title>Improved production of propionic acid using genome shuffling.</title>
        <authorList>
            <person name="Luna-Flores C.H."/>
            <person name="Palfreyman R.W."/>
            <person name="Kromer J.O."/>
            <person name="Nielsen L.K."/>
            <person name="Marcellin E."/>
        </authorList>
    </citation>
    <scope>NUCLEOTIDE SEQUENCE [LARGE SCALE GENOMIC DNA]</scope>
    <source>
        <strain evidence="4 6">F3E8</strain>
    </source>
</reference>
<dbReference type="PROSITE" id="PS51257">
    <property type="entry name" value="PROKAR_LIPOPROTEIN"/>
    <property type="match status" value="1"/>
</dbReference>
<dbReference type="RefSeq" id="WP_015070650.1">
    <property type="nucleotide sequence ID" value="NZ_CP013126.1"/>
</dbReference>
<evidence type="ECO:0000313" key="6">
    <source>
        <dbReference type="Proteomes" id="UP000178666"/>
    </source>
</evidence>
<evidence type="ECO:0000256" key="1">
    <source>
        <dbReference type="ARBA" id="ARBA00022833"/>
    </source>
</evidence>
<dbReference type="PANTHER" id="PTHR12993:SF26">
    <property type="entry name" value="1D-MYO-INOSITOL 2-ACETAMIDO-2-DEOXY-ALPHA-D-GLUCOPYRANOSIDE DEACETYLASE"/>
    <property type="match status" value="1"/>
</dbReference>
<name>A0AAC9AMS0_9ACTN</name>
<dbReference type="Proteomes" id="UP000075221">
    <property type="component" value="Chromosome"/>
</dbReference>
<dbReference type="GO" id="GO:0016137">
    <property type="term" value="P:glycoside metabolic process"/>
    <property type="evidence" value="ECO:0007669"/>
    <property type="project" value="UniProtKB-ARBA"/>
</dbReference>
<proteinExistence type="predicted"/>
<keyword evidence="6" id="KW-1185">Reference proteome</keyword>
<evidence type="ECO:0008006" key="7">
    <source>
        <dbReference type="Google" id="ProtNLM"/>
    </source>
</evidence>
<feature type="chain" id="PRO_5042162367" description="GlcNAc-PI de-N-acetylase" evidence="2">
    <location>
        <begin position="21"/>
        <end position="484"/>
    </location>
</feature>
<gene>
    <name evidence="4" type="ORF">A8L58_03145</name>
    <name evidence="3" type="ORF">AXH35_01680</name>
</gene>
<dbReference type="GO" id="GO:0016811">
    <property type="term" value="F:hydrolase activity, acting on carbon-nitrogen (but not peptide) bonds, in linear amides"/>
    <property type="evidence" value="ECO:0007669"/>
    <property type="project" value="TreeGrafter"/>
</dbReference>
<reference evidence="3 5" key="2">
    <citation type="submission" date="2016-02" db="EMBL/GenBank/DDBJ databases">
        <title>Complete Genome Sequence of Propionibacterium acidipropionici ATCC 55737.</title>
        <authorList>
            <person name="Luna Flores C.H."/>
            <person name="Nielsen L.K."/>
            <person name="Marcellin E."/>
        </authorList>
    </citation>
    <scope>NUCLEOTIDE SEQUENCE [LARGE SCALE GENOMIC DNA]</scope>
    <source>
        <strain evidence="3 5">ATCC 55737</strain>
    </source>
</reference>
<sequence>MVTRGGRLWALILAPLLALASQGCAGAETPREDPEPATSVAPEVPAKMERFEFRSGQITRFPRPVVLQRLRNRDWVTLASGRTGADGRFRFTLSIEAITTLRALSPSTTYRGRSYPEVATTPVTVRPVDQIVNLATASTSDPLRLTVVTHPVRPGRTVTLQRRLGRDWVASGTGTVDSSGRLLLRLRRPAAPTDYRVRMAGWNGAPPLTSAAISVAGSDPDATGCTSTVLTIIAHQDDDIIFMNPDLQNDLDAGACATTVFLTAGDSGNGEQYWKDREVGPELAYATMIGLDAGQEWTRSERTFAGHEVRVSTSPGAGRVTLYSLRLPDGALDGNGTRTTGNQSMIKLLDHRIASIAPLDGTARYDRTGLIATVRAIAASTRARTVRIQDGRPQQNDHADHMAGARIAAEALAGTGTRVVAYRGYGIRSEPPNVSGEPLARKTRALLSYQAYDPELCRSADRCPEGDTALWVRRQYRVPPIAPR</sequence>
<feature type="signal peptide" evidence="2">
    <location>
        <begin position="1"/>
        <end position="20"/>
    </location>
</feature>
<dbReference type="Proteomes" id="UP000178666">
    <property type="component" value="Chromosome"/>
</dbReference>
<dbReference type="PANTHER" id="PTHR12993">
    <property type="entry name" value="N-ACETYLGLUCOSAMINYL-PHOSPHATIDYLINOSITOL DE-N-ACETYLASE-RELATED"/>
    <property type="match status" value="1"/>
</dbReference>
<dbReference type="InterPro" id="IPR024078">
    <property type="entry name" value="LmbE-like_dom_sf"/>
</dbReference>
<dbReference type="EMBL" id="CP014352">
    <property type="protein sequence ID" value="AMS04375.1"/>
    <property type="molecule type" value="Genomic_DNA"/>
</dbReference>
<evidence type="ECO:0000313" key="5">
    <source>
        <dbReference type="Proteomes" id="UP000075221"/>
    </source>
</evidence>
<dbReference type="SUPFAM" id="SSF102588">
    <property type="entry name" value="LmbE-like"/>
    <property type="match status" value="1"/>
</dbReference>
<evidence type="ECO:0000313" key="3">
    <source>
        <dbReference type="EMBL" id="AMS04375.1"/>
    </source>
</evidence>
<dbReference type="EMBL" id="CP015970">
    <property type="protein sequence ID" value="AOZ45869.1"/>
    <property type="molecule type" value="Genomic_DNA"/>
</dbReference>
<dbReference type="AlphaFoldDB" id="A0AAC9AMS0"/>
<keyword evidence="2" id="KW-0732">Signal</keyword>
<dbReference type="GeneID" id="88085757"/>
<evidence type="ECO:0000313" key="4">
    <source>
        <dbReference type="EMBL" id="AOZ45869.1"/>
    </source>
</evidence>
<organism evidence="3 5">
    <name type="scientific">Acidipropionibacterium acidipropionici</name>
    <dbReference type="NCBI Taxonomy" id="1748"/>
    <lineage>
        <taxon>Bacteria</taxon>
        <taxon>Bacillati</taxon>
        <taxon>Actinomycetota</taxon>
        <taxon>Actinomycetes</taxon>
        <taxon>Propionibacteriales</taxon>
        <taxon>Propionibacteriaceae</taxon>
        <taxon>Acidipropionibacterium</taxon>
    </lineage>
</organism>
<dbReference type="Pfam" id="PF02585">
    <property type="entry name" value="PIG-L"/>
    <property type="match status" value="1"/>
</dbReference>
<dbReference type="Gene3D" id="3.40.50.10320">
    <property type="entry name" value="LmbE-like"/>
    <property type="match status" value="1"/>
</dbReference>
<dbReference type="InterPro" id="IPR003737">
    <property type="entry name" value="GlcNAc_PI_deacetylase-related"/>
</dbReference>
<evidence type="ECO:0000256" key="2">
    <source>
        <dbReference type="SAM" id="SignalP"/>
    </source>
</evidence>